<name>A0ABZ1YEJ9_9ACTN</name>
<evidence type="ECO:0000313" key="2">
    <source>
        <dbReference type="EMBL" id="WUU56610.1"/>
    </source>
</evidence>
<dbReference type="RefSeq" id="WP_395759470.1">
    <property type="nucleotide sequence ID" value="NZ_CP109207.1"/>
</dbReference>
<protein>
    <submittedName>
        <fullName evidence="2">Siphovirus ReqiPepy6 Gp37-like family protein</fullName>
    </submittedName>
</protein>
<accession>A0ABZ1YEJ9</accession>
<proteinExistence type="predicted"/>
<dbReference type="InterPro" id="IPR029432">
    <property type="entry name" value="Gp28/Gp37-like_dom"/>
</dbReference>
<evidence type="ECO:0000259" key="1">
    <source>
        <dbReference type="Pfam" id="PF14594"/>
    </source>
</evidence>
<dbReference type="Pfam" id="PF14594">
    <property type="entry name" value="Sipho_Gp37"/>
    <property type="match status" value="1"/>
</dbReference>
<feature type="domain" description="Gp28/Gp37-like" evidence="1">
    <location>
        <begin position="5"/>
        <end position="436"/>
    </location>
</feature>
<dbReference type="EMBL" id="CP109207">
    <property type="protein sequence ID" value="WUU56610.1"/>
    <property type="molecule type" value="Genomic_DNA"/>
</dbReference>
<gene>
    <name evidence="2" type="ORF">OIE82_27090</name>
</gene>
<reference evidence="2" key="1">
    <citation type="submission" date="2022-10" db="EMBL/GenBank/DDBJ databases">
        <title>The complete genomes of actinobacterial strains from the NBC collection.</title>
        <authorList>
            <person name="Joergensen T.S."/>
            <person name="Alvarez Arevalo M."/>
            <person name="Sterndorff E.B."/>
            <person name="Faurdal D."/>
            <person name="Vuksanovic O."/>
            <person name="Mourched A.-S."/>
            <person name="Charusanti P."/>
            <person name="Shaw S."/>
            <person name="Blin K."/>
            <person name="Weber T."/>
        </authorList>
    </citation>
    <scope>NUCLEOTIDE SEQUENCE [LARGE SCALE GENOMIC DNA]</scope>
    <source>
        <strain evidence="2">NBC 01686</strain>
    </source>
</reference>
<organism evidence="2">
    <name type="scientific">Streptomyces althioticus</name>
    <dbReference type="NCBI Taxonomy" id="83380"/>
    <lineage>
        <taxon>Bacteria</taxon>
        <taxon>Bacillati</taxon>
        <taxon>Actinomycetota</taxon>
        <taxon>Actinomycetes</taxon>
        <taxon>Kitasatosporales</taxon>
        <taxon>Streptomycetaceae</taxon>
        <taxon>Streptomyces</taxon>
        <taxon>Streptomyces althioticus group</taxon>
    </lineage>
</organism>
<sequence length="464" mass="52429">MGYRIEVRDKDLNRIGEIDTWIQLDIVVQFCDQGSWKLLVKNGTEQAKLLERGGGVAIYQDGVEKPIMTGQIEDFQTYWTTVQHSSQGSVFVGGKSDNKLAFSRLIFPDPFKTVAQQYTSKWDSRTTKDRTATLIWNELNRALGPVAVENRRFPKLRFGVRPEGDPDVVTSDTVRYDVLGEKLTEWCSNKKTGWQILYNPNLKTLDLDIYTPRDLSKSVRFSPELGNLREYVWTLSAPKVTRVIVACQGEGKERYVWQKIDAASEAEWGLQIEQFVDRRDIPLRTSKTGQPELVTKVLDNGWEDIGVNPDGEEWTTALANAKAAYEAAVNANPEGNHDVEYDAVVYAIADAKPIAVNYYRDVITQAADEVLKEGEKSGNFQIYPIDTEQCQFGRDYFVGDFVTVEVNGTEYVDMVREVNITVDDGGNAVTVSPKIGEQGSGDPLNLYKSVFEMREKLRKLEARM</sequence>